<keyword evidence="2" id="KW-0472">Membrane</keyword>
<dbReference type="PANTHER" id="PTHR34059">
    <property type="entry name" value="EXPRESSED PROTEIN"/>
    <property type="match status" value="1"/>
</dbReference>
<feature type="region of interest" description="Disordered" evidence="1">
    <location>
        <begin position="573"/>
        <end position="787"/>
    </location>
</feature>
<reference evidence="3" key="1">
    <citation type="submission" date="2023-10" db="EMBL/GenBank/DDBJ databases">
        <title>Chromosome-level genome of the transformable northern wattle, Acacia crassicarpa.</title>
        <authorList>
            <person name="Massaro I."/>
            <person name="Sinha N.R."/>
            <person name="Poethig S."/>
            <person name="Leichty A.R."/>
        </authorList>
    </citation>
    <scope>NUCLEOTIDE SEQUENCE</scope>
    <source>
        <strain evidence="3">Acra3RX</strain>
        <tissue evidence="3">Leaf</tissue>
    </source>
</reference>
<accession>A0AAE1MN86</accession>
<feature type="compositionally biased region" description="Polar residues" evidence="1">
    <location>
        <begin position="405"/>
        <end position="415"/>
    </location>
</feature>
<feature type="compositionally biased region" description="Basic and acidic residues" evidence="1">
    <location>
        <begin position="631"/>
        <end position="646"/>
    </location>
</feature>
<gene>
    <name evidence="3" type="ORF">QN277_024578</name>
</gene>
<dbReference type="InterPro" id="IPR008480">
    <property type="entry name" value="DUF761_pln"/>
</dbReference>
<feature type="compositionally biased region" description="Basic and acidic residues" evidence="1">
    <location>
        <begin position="653"/>
        <end position="722"/>
    </location>
</feature>
<dbReference type="EMBL" id="JAWXYG010000007">
    <property type="protein sequence ID" value="KAK4267848.1"/>
    <property type="molecule type" value="Genomic_DNA"/>
</dbReference>
<dbReference type="Proteomes" id="UP001293593">
    <property type="component" value="Unassembled WGS sequence"/>
</dbReference>
<feature type="region of interest" description="Disordered" evidence="1">
    <location>
        <begin position="405"/>
        <end position="534"/>
    </location>
</feature>
<feature type="region of interest" description="Disordered" evidence="1">
    <location>
        <begin position="1"/>
        <end position="25"/>
    </location>
</feature>
<feature type="compositionally biased region" description="Polar residues" evidence="1">
    <location>
        <begin position="459"/>
        <end position="494"/>
    </location>
</feature>
<keyword evidence="2" id="KW-1133">Transmembrane helix</keyword>
<proteinExistence type="predicted"/>
<feature type="compositionally biased region" description="Low complexity" evidence="1">
    <location>
        <begin position="328"/>
        <end position="343"/>
    </location>
</feature>
<evidence type="ECO:0000256" key="1">
    <source>
        <dbReference type="SAM" id="MobiDB-lite"/>
    </source>
</evidence>
<keyword evidence="4" id="KW-1185">Reference proteome</keyword>
<dbReference type="PANTHER" id="PTHR34059:SF6">
    <property type="entry name" value="DUF4408 DOMAIN-CONTAINING PROTEIN"/>
    <property type="match status" value="1"/>
</dbReference>
<dbReference type="Pfam" id="PF05553">
    <property type="entry name" value="DUF761"/>
    <property type="match status" value="1"/>
</dbReference>
<feature type="compositionally biased region" description="Basic and acidic residues" evidence="1">
    <location>
        <begin position="256"/>
        <end position="274"/>
    </location>
</feature>
<feature type="compositionally biased region" description="Low complexity" evidence="1">
    <location>
        <begin position="241"/>
        <end position="254"/>
    </location>
</feature>
<evidence type="ECO:0000313" key="3">
    <source>
        <dbReference type="EMBL" id="KAK4267848.1"/>
    </source>
</evidence>
<feature type="transmembrane region" description="Helical" evidence="2">
    <location>
        <begin position="65"/>
        <end position="87"/>
    </location>
</feature>
<keyword evidence="2" id="KW-0812">Transmembrane</keyword>
<comment type="caution">
    <text evidence="3">The sequence shown here is derived from an EMBL/GenBank/DDBJ whole genome shotgun (WGS) entry which is preliminary data.</text>
</comment>
<feature type="compositionally biased region" description="Basic and acidic residues" evidence="1">
    <location>
        <begin position="745"/>
        <end position="761"/>
    </location>
</feature>
<evidence type="ECO:0000313" key="4">
    <source>
        <dbReference type="Proteomes" id="UP001293593"/>
    </source>
</evidence>
<evidence type="ECO:0000256" key="2">
    <source>
        <dbReference type="SAM" id="Phobius"/>
    </source>
</evidence>
<feature type="region of interest" description="Disordered" evidence="1">
    <location>
        <begin position="227"/>
        <end position="390"/>
    </location>
</feature>
<dbReference type="AlphaFoldDB" id="A0AAE1MN86"/>
<sequence>MADSSPYTKPHFTLSQANSPIRPKPDINKGKSYSGFLFKSLLFALFVVVLPLFPSQAPEFVNQTIITQFWELLHLLFIGIAVAYGLFSRRNVEPDLEIETQSIVDNTSCYVSTMFPVSSVFSDESENPSGYDENRMMMMHCNWNYSQYYESNALMVMDEQCKPQLPPEEDNFSDVRYDGTNVVQAWNSEYNHRQPMVVVAHPYYTIGECDEIVGYKPLGLPVRSLRSTVGDLDSPSNTNESDSSSGSRGSSRSSVKSRDRKFGDLGHYDSDQKFNDAAGSSSPDPWRSRSKRMESEENHGSIAHPSHHRPLSAAETKSESFNSQAFQSTTSLSSNRSTYSSDSVPSDNMNLESEEMGQKKISDGSSSDIMNFQEEDSGGNMAYHGSSPRLKKMGTRENYAIVSHQSHYGSSSEKMNLQEEEPGANMASQRSPPRLRKMATREKYGTVARPSHFRPMSVDETQFESLGSQSFKSTGSCSSRTLLSSLDSVPSENLNLPKEDSGENKSSHGPSSSSPSPPARRRTEKASSQSLHFRGYSVGNLLQDGLKSSLKDEWIDLNGSEVQSHNKDAGLHLQSDTEKHESLAKAPTKGKSVRTRRTSGLTSETMRTGDMCSKQTDEKVEKMPNNVEPVLIRREKLRKGGPDHPSKVINKQGTDENVEKMPDNVEPLLIRREKLRKGGPDHPSKDVSKQSTDEKVEKMPDNNEPVLIRREKLRKGGSDHPSKGVRKQNNDCPCPKSEGTFSSYPKRDKEEPSKNGAKEDLLIEPENSKMSSDEDRMSECVNDSGLDSEVDKKASEFIAKFKAQIRLQKEASMDRSRGLKTMKRVLGDT</sequence>
<protein>
    <submittedName>
        <fullName evidence="3">Uncharacterized protein</fullName>
    </submittedName>
</protein>
<feature type="compositionally biased region" description="Basic and acidic residues" evidence="1">
    <location>
        <begin position="573"/>
        <end position="583"/>
    </location>
</feature>
<name>A0AAE1MN86_9FABA</name>
<feature type="transmembrane region" description="Helical" evidence="2">
    <location>
        <begin position="33"/>
        <end position="53"/>
    </location>
</feature>
<organism evidence="3 4">
    <name type="scientific">Acacia crassicarpa</name>
    <name type="common">northern wattle</name>
    <dbReference type="NCBI Taxonomy" id="499986"/>
    <lineage>
        <taxon>Eukaryota</taxon>
        <taxon>Viridiplantae</taxon>
        <taxon>Streptophyta</taxon>
        <taxon>Embryophyta</taxon>
        <taxon>Tracheophyta</taxon>
        <taxon>Spermatophyta</taxon>
        <taxon>Magnoliopsida</taxon>
        <taxon>eudicotyledons</taxon>
        <taxon>Gunneridae</taxon>
        <taxon>Pentapetalae</taxon>
        <taxon>rosids</taxon>
        <taxon>fabids</taxon>
        <taxon>Fabales</taxon>
        <taxon>Fabaceae</taxon>
        <taxon>Caesalpinioideae</taxon>
        <taxon>mimosoid clade</taxon>
        <taxon>Acacieae</taxon>
        <taxon>Acacia</taxon>
    </lineage>
</organism>
<feature type="compositionally biased region" description="Basic and acidic residues" evidence="1">
    <location>
        <begin position="497"/>
        <end position="506"/>
    </location>
</feature>